<dbReference type="EMBL" id="ML220133">
    <property type="protein sequence ID" value="TGZ79281.1"/>
    <property type="molecule type" value="Genomic_DNA"/>
</dbReference>
<evidence type="ECO:0000256" key="2">
    <source>
        <dbReference type="ARBA" id="ARBA00004173"/>
    </source>
</evidence>
<feature type="compositionally biased region" description="Basic and acidic residues" evidence="6">
    <location>
        <begin position="441"/>
        <end position="450"/>
    </location>
</feature>
<sequence length="466" mass="52736">MACLHCTSQVLRAFFPDSVVSLRASRALNSASGRRRNVWQSLPQRRTLNYSRRTSTTAIRELTDDDHIPFVPSSEEFVPSAVRERLSGSVGGIYTAAPPPPPPVQMSLDDWDIGALIGIPKARVVSRPKPMERVEVDTKEKVVDEAAVEAKEVEIADAEPEMPTKILDTAATQNTDVEVEPSLKPMDSTDTPRIEKENLAAVKWGKYQKALKSRKEAQKLEEEEERRKEREAKKQMGVKSEDFTITAVAKQRISARRSEPSLGDVISRFAKAAKATKEAADVVPSHQISEPRIASPLTRGEWKLPEIEETYVPEKLQRLQKQIAETPRRARESWMYEKAANIRKLGGERWDPKKKLSPEALEGIRALHAQDSERFSTPNLARHFEVSPEAIKRILKSKWKPTAEEAVKRDLRWLNRGHAIFEAKVESGEIVPKSKKKREKRERMEKERMQRTLAKPLSEGIGGKIL</sequence>
<name>A0A4S2MQ05_9PEZI</name>
<dbReference type="AlphaFoldDB" id="A0A4S2MQ05"/>
<gene>
    <name evidence="7" type="ORF">EX30DRAFT_115591</name>
</gene>
<evidence type="ECO:0000256" key="4">
    <source>
        <dbReference type="ARBA" id="ARBA00013566"/>
    </source>
</evidence>
<dbReference type="InterPro" id="IPR010487">
    <property type="entry name" value="NGRN/Rrg9"/>
</dbReference>
<dbReference type="InParanoid" id="A0A4S2MQ05"/>
<dbReference type="Proteomes" id="UP000298138">
    <property type="component" value="Unassembled WGS sequence"/>
</dbReference>
<dbReference type="GO" id="GO:0005739">
    <property type="term" value="C:mitochondrion"/>
    <property type="evidence" value="ECO:0007669"/>
    <property type="project" value="UniProtKB-SubCell"/>
</dbReference>
<evidence type="ECO:0000256" key="3">
    <source>
        <dbReference type="ARBA" id="ARBA00010895"/>
    </source>
</evidence>
<evidence type="ECO:0000313" key="8">
    <source>
        <dbReference type="Proteomes" id="UP000298138"/>
    </source>
</evidence>
<evidence type="ECO:0000256" key="6">
    <source>
        <dbReference type="SAM" id="MobiDB-lite"/>
    </source>
</evidence>
<proteinExistence type="inferred from homology"/>
<comment type="similarity">
    <text evidence="3">Belongs to the RRG9 family.</text>
</comment>
<keyword evidence="5" id="KW-0809">Transit peptide</keyword>
<accession>A0A4S2MQ05</accession>
<dbReference type="GO" id="GO:0005634">
    <property type="term" value="C:nucleus"/>
    <property type="evidence" value="ECO:0007669"/>
    <property type="project" value="TreeGrafter"/>
</dbReference>
<protein>
    <recommendedName>
        <fullName evidence="4">Required for respiratory growth protein 9, mitochondrial</fullName>
    </recommendedName>
</protein>
<dbReference type="PANTHER" id="PTHR13475">
    <property type="entry name" value="NEUGRIN"/>
    <property type="match status" value="1"/>
</dbReference>
<dbReference type="Pfam" id="PF06413">
    <property type="entry name" value="Neugrin"/>
    <property type="match status" value="1"/>
</dbReference>
<evidence type="ECO:0000313" key="7">
    <source>
        <dbReference type="EMBL" id="TGZ79281.1"/>
    </source>
</evidence>
<feature type="region of interest" description="Disordered" evidence="6">
    <location>
        <begin position="214"/>
        <end position="238"/>
    </location>
</feature>
<dbReference type="STRING" id="341454.A0A4S2MQ05"/>
<keyword evidence="8" id="KW-1185">Reference proteome</keyword>
<evidence type="ECO:0000256" key="1">
    <source>
        <dbReference type="ARBA" id="ARBA00003548"/>
    </source>
</evidence>
<comment type="subcellular location">
    <subcellularLocation>
        <location evidence="2">Mitochondrion</location>
    </subcellularLocation>
</comment>
<organism evidence="7 8">
    <name type="scientific">Ascodesmis nigricans</name>
    <dbReference type="NCBI Taxonomy" id="341454"/>
    <lineage>
        <taxon>Eukaryota</taxon>
        <taxon>Fungi</taxon>
        <taxon>Dikarya</taxon>
        <taxon>Ascomycota</taxon>
        <taxon>Pezizomycotina</taxon>
        <taxon>Pezizomycetes</taxon>
        <taxon>Pezizales</taxon>
        <taxon>Ascodesmidaceae</taxon>
        <taxon>Ascodesmis</taxon>
    </lineage>
</organism>
<dbReference type="OrthoDB" id="5578174at2759"/>
<dbReference type="PANTHER" id="PTHR13475:SF3">
    <property type="entry name" value="NEUGRIN"/>
    <property type="match status" value="1"/>
</dbReference>
<feature type="region of interest" description="Disordered" evidence="6">
    <location>
        <begin position="432"/>
        <end position="466"/>
    </location>
</feature>
<evidence type="ECO:0000256" key="5">
    <source>
        <dbReference type="ARBA" id="ARBA00022946"/>
    </source>
</evidence>
<comment type="function">
    <text evidence="1">Required for respiratory activity and maintenance and expression of the mitochondrial genome.</text>
</comment>
<reference evidence="7 8" key="1">
    <citation type="submission" date="2019-04" db="EMBL/GenBank/DDBJ databases">
        <title>Comparative genomics and transcriptomics to analyze fruiting body development in filamentous ascomycetes.</title>
        <authorList>
            <consortium name="DOE Joint Genome Institute"/>
            <person name="Lutkenhaus R."/>
            <person name="Traeger S."/>
            <person name="Breuer J."/>
            <person name="Kuo A."/>
            <person name="Lipzen A."/>
            <person name="Pangilinan J."/>
            <person name="Dilworth D."/>
            <person name="Sandor L."/>
            <person name="Poggeler S."/>
            <person name="Barry K."/>
            <person name="Grigoriev I.V."/>
            <person name="Nowrousian M."/>
        </authorList>
    </citation>
    <scope>NUCLEOTIDE SEQUENCE [LARGE SCALE GENOMIC DNA]</scope>
    <source>
        <strain evidence="7 8">CBS 389.68</strain>
    </source>
</reference>